<dbReference type="GO" id="GO:0008270">
    <property type="term" value="F:zinc ion binding"/>
    <property type="evidence" value="ECO:0007669"/>
    <property type="project" value="UniProtKB-KW"/>
</dbReference>
<keyword evidence="1" id="KW-0863">Zinc-finger</keyword>
<protein>
    <recommendedName>
        <fullName evidence="2">C2H2-type domain-containing protein</fullName>
    </recommendedName>
</protein>
<keyword evidence="1" id="KW-0862">Zinc</keyword>
<evidence type="ECO:0000259" key="2">
    <source>
        <dbReference type="PROSITE" id="PS50157"/>
    </source>
</evidence>
<evidence type="ECO:0000256" key="1">
    <source>
        <dbReference type="PROSITE-ProRule" id="PRU00042"/>
    </source>
</evidence>
<dbReference type="Bgee" id="ENSGGOG00000044010">
    <property type="expression patterns" value="Expressed in frontal cortex and 6 other cell types or tissues"/>
</dbReference>
<reference evidence="3" key="3">
    <citation type="submission" date="2025-08" db="UniProtKB">
        <authorList>
            <consortium name="Ensembl"/>
        </authorList>
    </citation>
    <scope>IDENTIFICATION</scope>
</reference>
<keyword evidence="1" id="KW-0479">Metal-binding</keyword>
<dbReference type="Ensembl" id="ENSGGOT00000062017.1">
    <property type="protein sequence ID" value="ENSGGOP00000050017.1"/>
    <property type="gene ID" value="ENSGGOG00000044010.1"/>
</dbReference>
<dbReference type="Pfam" id="PF00096">
    <property type="entry name" value="zf-C2H2"/>
    <property type="match status" value="1"/>
</dbReference>
<sequence length="68" mass="7184">MDDVPAPTPAPAPPAAAAPRVPFHCSECGKSFRYRSDLRRHFARHTALNASTVGFSPLPCSPALACPP</sequence>
<dbReference type="EMBL" id="CABD030114984">
    <property type="status" value="NOT_ANNOTATED_CDS"/>
    <property type="molecule type" value="Genomic_DNA"/>
</dbReference>
<reference evidence="3 4" key="2">
    <citation type="journal article" date="2012" name="Nature">
        <title>Insights into hominid evolution from the gorilla genome sequence.</title>
        <authorList>
            <person name="Scally A."/>
            <person name="Dutheil J.Y."/>
            <person name="Hillier L.W."/>
            <person name="Jordan G.E."/>
            <person name="Goodhead I."/>
            <person name="Herrero J."/>
            <person name="Hobolth A."/>
            <person name="Lappalainen T."/>
            <person name="Mailund T."/>
            <person name="Marques-Bonet T."/>
            <person name="McCarthy S."/>
            <person name="Montgomery S.H."/>
            <person name="Schwalie P.C."/>
            <person name="Tang Y.A."/>
            <person name="Ward M.C."/>
            <person name="Xue Y."/>
            <person name="Yngvadottir B."/>
            <person name="Alkan C."/>
            <person name="Andersen L.N."/>
            <person name="Ayub Q."/>
            <person name="Ball E.V."/>
            <person name="Beal K."/>
            <person name="Bradley B.J."/>
            <person name="Chen Y."/>
            <person name="Clee C.M."/>
            <person name="Fitzgerald S."/>
            <person name="Graves T.A."/>
            <person name="Gu Y."/>
            <person name="Heath P."/>
            <person name="Heger A."/>
            <person name="Karakoc E."/>
            <person name="Kolb-Kokocinski A."/>
            <person name="Laird G.K."/>
            <person name="Lunter G."/>
            <person name="Meader S."/>
            <person name="Mort M."/>
            <person name="Mullikin J.C."/>
            <person name="Munch K."/>
            <person name="O'Connor T.D."/>
            <person name="Phillips A.D."/>
            <person name="Prado-Martinez J."/>
            <person name="Rogers A.S."/>
            <person name="Sajjadian S."/>
            <person name="Schmidt D."/>
            <person name="Shaw K."/>
            <person name="Simpson J.T."/>
            <person name="Stenson P.D."/>
            <person name="Turner D.J."/>
            <person name="Vigilant L."/>
            <person name="Vilella A.J."/>
            <person name="Whitener W."/>
            <person name="Zhu B."/>
            <person name="Cooper D.N."/>
            <person name="de Jong P."/>
            <person name="Dermitzakis E.T."/>
            <person name="Eichler E.E."/>
            <person name="Flicek P."/>
            <person name="Goldman N."/>
            <person name="Mundy N.I."/>
            <person name="Ning Z."/>
            <person name="Odom D.T."/>
            <person name="Ponting C.P."/>
            <person name="Quail M.A."/>
            <person name="Ryder O.A."/>
            <person name="Searle S.M."/>
            <person name="Warren W.C."/>
            <person name="Wilson R.K."/>
            <person name="Schierup M.H."/>
            <person name="Rogers J."/>
            <person name="Tyler-Smith C."/>
            <person name="Durbin R."/>
        </authorList>
    </citation>
    <scope>NUCLEOTIDE SEQUENCE [LARGE SCALE GENOMIC DNA]</scope>
</reference>
<dbReference type="SMR" id="A0A2I2ZSA0"/>
<dbReference type="STRING" id="9593.ENSGGOP00000050017"/>
<evidence type="ECO:0000313" key="3">
    <source>
        <dbReference type="Ensembl" id="ENSGGOP00000050017.1"/>
    </source>
</evidence>
<keyword evidence="4" id="KW-1185">Reference proteome</keyword>
<dbReference type="SMART" id="SM00355">
    <property type="entry name" value="ZnF_C2H2"/>
    <property type="match status" value="1"/>
</dbReference>
<reference evidence="3" key="4">
    <citation type="submission" date="2025-09" db="UniProtKB">
        <authorList>
            <consortium name="Ensembl"/>
        </authorList>
    </citation>
    <scope>IDENTIFICATION</scope>
</reference>
<evidence type="ECO:0000313" key="4">
    <source>
        <dbReference type="Proteomes" id="UP000001519"/>
    </source>
</evidence>
<name>A0A2I2ZSA0_GORGO</name>
<feature type="domain" description="C2H2-type" evidence="2">
    <location>
        <begin position="23"/>
        <end position="50"/>
    </location>
</feature>
<dbReference type="FunFam" id="3.30.160.60:FF:000790">
    <property type="entry name" value="flt3-interacting zinc finger protein 1"/>
    <property type="match status" value="1"/>
</dbReference>
<dbReference type="InterPro" id="IPR013087">
    <property type="entry name" value="Znf_C2H2_type"/>
</dbReference>
<reference evidence="4" key="1">
    <citation type="submission" date="2011-05" db="EMBL/GenBank/DDBJ databases">
        <title>Insights into the evolution of the great apes provided by the gorilla genome.</title>
        <authorList>
            <person name="Scally A."/>
        </authorList>
    </citation>
    <scope>NUCLEOTIDE SEQUENCE [LARGE SCALE GENOMIC DNA]</scope>
</reference>
<dbReference type="Gene3D" id="3.30.160.60">
    <property type="entry name" value="Classic Zinc Finger"/>
    <property type="match status" value="1"/>
</dbReference>
<dbReference type="PROSITE" id="PS00028">
    <property type="entry name" value="ZINC_FINGER_C2H2_1"/>
    <property type="match status" value="1"/>
</dbReference>
<proteinExistence type="predicted"/>
<dbReference type="InParanoid" id="A0A2I2ZSA0"/>
<dbReference type="GeneTree" id="ENSGT00940000167929"/>
<dbReference type="InterPro" id="IPR036236">
    <property type="entry name" value="Znf_C2H2_sf"/>
</dbReference>
<dbReference type="SUPFAM" id="SSF57667">
    <property type="entry name" value="beta-beta-alpha zinc fingers"/>
    <property type="match status" value="1"/>
</dbReference>
<dbReference type="PROSITE" id="PS50157">
    <property type="entry name" value="ZINC_FINGER_C2H2_2"/>
    <property type="match status" value="1"/>
</dbReference>
<dbReference type="Proteomes" id="UP000001519">
    <property type="component" value="Chromosome 19"/>
</dbReference>
<organism evidence="3 4">
    <name type="scientific">Gorilla gorilla gorilla</name>
    <name type="common">Western lowland gorilla</name>
    <dbReference type="NCBI Taxonomy" id="9595"/>
    <lineage>
        <taxon>Eukaryota</taxon>
        <taxon>Metazoa</taxon>
        <taxon>Chordata</taxon>
        <taxon>Craniata</taxon>
        <taxon>Vertebrata</taxon>
        <taxon>Euteleostomi</taxon>
        <taxon>Mammalia</taxon>
        <taxon>Eutheria</taxon>
        <taxon>Euarchontoglires</taxon>
        <taxon>Primates</taxon>
        <taxon>Haplorrhini</taxon>
        <taxon>Catarrhini</taxon>
        <taxon>Hominidae</taxon>
        <taxon>Gorilla</taxon>
    </lineage>
</organism>
<accession>A0A2I2ZSA0</accession>
<dbReference type="AlphaFoldDB" id="A0A2I2ZSA0"/>